<evidence type="ECO:0000256" key="10">
    <source>
        <dbReference type="SAM" id="MobiDB-lite"/>
    </source>
</evidence>
<dbReference type="EMBL" id="CAKOAT010641820">
    <property type="protein sequence ID" value="CAH8384940.1"/>
    <property type="molecule type" value="Genomic_DNA"/>
</dbReference>
<dbReference type="Pfam" id="PF02636">
    <property type="entry name" value="Methyltransf_28"/>
    <property type="match status" value="1"/>
</dbReference>
<evidence type="ECO:0000256" key="1">
    <source>
        <dbReference type="ARBA" id="ARBA00004173"/>
    </source>
</evidence>
<dbReference type="GO" id="GO:0035243">
    <property type="term" value="F:protein-arginine omega-N symmetric methyltransferase activity"/>
    <property type="evidence" value="ECO:0007669"/>
    <property type="project" value="UniProtKB-EC"/>
</dbReference>
<dbReference type="PANTHER" id="PTHR12049">
    <property type="entry name" value="PROTEIN ARGININE METHYLTRANSFERASE NDUFAF7, MITOCHONDRIAL"/>
    <property type="match status" value="1"/>
</dbReference>
<protein>
    <recommendedName>
        <fullName evidence="9">Protein arginine methyltransferase NDUFAF7</fullName>
        <ecNumber evidence="9">2.1.1.320</ecNumber>
    </recommendedName>
</protein>
<gene>
    <name evidence="11" type="ORF">ERUC_LOCUS37423</name>
</gene>
<dbReference type="FunFam" id="3.40.50.12710:FF:000001">
    <property type="entry name" value="Protein arginine methyltransferase NDUFAF7"/>
    <property type="match status" value="1"/>
</dbReference>
<evidence type="ECO:0000256" key="7">
    <source>
        <dbReference type="ARBA" id="ARBA00048612"/>
    </source>
</evidence>
<accession>A0ABC8LN41</accession>
<reference evidence="11 12" key="1">
    <citation type="submission" date="2022-03" db="EMBL/GenBank/DDBJ databases">
        <authorList>
            <person name="Macdonald S."/>
            <person name="Ahmed S."/>
            <person name="Newling K."/>
        </authorList>
    </citation>
    <scope>NUCLEOTIDE SEQUENCE [LARGE SCALE GENOMIC DNA]</scope>
</reference>
<keyword evidence="6 9" id="KW-0496">Mitochondrion</keyword>
<feature type="compositionally biased region" description="Polar residues" evidence="10">
    <location>
        <begin position="42"/>
        <end position="52"/>
    </location>
</feature>
<dbReference type="InterPro" id="IPR038375">
    <property type="entry name" value="NDUFAF7_sf"/>
</dbReference>
<dbReference type="GO" id="GO:0032981">
    <property type="term" value="P:mitochondrial respiratory chain complex I assembly"/>
    <property type="evidence" value="ECO:0007669"/>
    <property type="project" value="UniProtKB-ARBA"/>
</dbReference>
<comment type="similarity">
    <text evidence="2 9">Belongs to the NDUFAF7 family.</text>
</comment>
<evidence type="ECO:0000256" key="4">
    <source>
        <dbReference type="ARBA" id="ARBA00022679"/>
    </source>
</evidence>
<evidence type="ECO:0000256" key="8">
    <source>
        <dbReference type="ARBA" id="ARBA00054758"/>
    </source>
</evidence>
<dbReference type="SUPFAM" id="SSF53335">
    <property type="entry name" value="S-adenosyl-L-methionine-dependent methyltransferases"/>
    <property type="match status" value="1"/>
</dbReference>
<evidence type="ECO:0000256" key="6">
    <source>
        <dbReference type="ARBA" id="ARBA00023128"/>
    </source>
</evidence>
<dbReference type="InterPro" id="IPR029063">
    <property type="entry name" value="SAM-dependent_MTases_sf"/>
</dbReference>
<keyword evidence="12" id="KW-1185">Reference proteome</keyword>
<comment type="caution">
    <text evidence="11">The sequence shown here is derived from an EMBL/GenBank/DDBJ whole genome shotgun (WGS) entry which is preliminary data.</text>
</comment>
<dbReference type="InterPro" id="IPR003788">
    <property type="entry name" value="NDUFAF7"/>
</dbReference>
<keyword evidence="5" id="KW-0809">Transit peptide</keyword>
<feature type="region of interest" description="Disordered" evidence="10">
    <location>
        <begin position="32"/>
        <end position="52"/>
    </location>
</feature>
<proteinExistence type="inferred from homology"/>
<evidence type="ECO:0000313" key="11">
    <source>
        <dbReference type="EMBL" id="CAH8384940.1"/>
    </source>
</evidence>
<evidence type="ECO:0000313" key="12">
    <source>
        <dbReference type="Proteomes" id="UP001642260"/>
    </source>
</evidence>
<dbReference type="PANTHER" id="PTHR12049:SF7">
    <property type="entry name" value="PROTEIN ARGININE METHYLTRANSFERASE NDUFAF7, MITOCHONDRIAL"/>
    <property type="match status" value="1"/>
</dbReference>
<dbReference type="Gene3D" id="3.40.50.12710">
    <property type="match status" value="1"/>
</dbReference>
<comment type="function">
    <text evidence="8">Arginine methyltransferase involved in the assembly or stability of mitochondrial NADH:ubiquinone oxidoreductase complex (complex I). Acts by mediating symmetric dimethylation of 'Arg-118' of NDUFS2 after it assembles into the complex I, stabilizing the early intermediate complex.</text>
</comment>
<sequence>MLRRLLTPTSSRRILSSTIPFFSKPSLSPFSSLSTSPDPPCSESSTVEHVQEAAGTTISVDRSALFTPLEHSPEPTPDSELVKHLKSVIKFRGGPISVAEYMEEVLTNPKSGYYMNRDVFGTQGDFITSPEVSQMFGEMIGVWTVCLWEQMGRPEKVNLIELGPGRGTLMVDLLRGTSKFRNFTDSLHIHLVECSPALQKLQRQNLKCTDESSSEKKAISSLAGTPVHWHATLEEVPSGVPTIIIAHEFYDALPVHQFQKSPRGWCEKMVDVGEDSEFRFVLSPQPTPASLYLMKRCTWATPEEREKLEHIEISPKCMDLTQEMAKRIGSDGGGALIIDYGRDELISDSLQAIRKHKFVNILDDPGSADLSAYVDFPSIKHSAEEASENVLVHGPMTQSQFLGSLGINFRVDALLQNCDDEQAESLRSGYWRLVGDGEAPFWEGDDEETPIGMGTRYLAMAIVNRSQGTPAPFQ</sequence>
<keyword evidence="3 9" id="KW-0489">Methyltransferase</keyword>
<dbReference type="Proteomes" id="UP001642260">
    <property type="component" value="Unassembled WGS sequence"/>
</dbReference>
<evidence type="ECO:0000256" key="2">
    <source>
        <dbReference type="ARBA" id="ARBA00005891"/>
    </source>
</evidence>
<comment type="subcellular location">
    <subcellularLocation>
        <location evidence="1 9">Mitochondrion</location>
    </subcellularLocation>
</comment>
<name>A0ABC8LN41_ERUVS</name>
<evidence type="ECO:0000256" key="9">
    <source>
        <dbReference type="RuleBase" id="RU364114"/>
    </source>
</evidence>
<keyword evidence="4 9" id="KW-0808">Transferase</keyword>
<organism evidence="11 12">
    <name type="scientific">Eruca vesicaria subsp. sativa</name>
    <name type="common">Garden rocket</name>
    <name type="synonym">Eruca sativa</name>
    <dbReference type="NCBI Taxonomy" id="29727"/>
    <lineage>
        <taxon>Eukaryota</taxon>
        <taxon>Viridiplantae</taxon>
        <taxon>Streptophyta</taxon>
        <taxon>Embryophyta</taxon>
        <taxon>Tracheophyta</taxon>
        <taxon>Spermatophyta</taxon>
        <taxon>Magnoliopsida</taxon>
        <taxon>eudicotyledons</taxon>
        <taxon>Gunneridae</taxon>
        <taxon>Pentapetalae</taxon>
        <taxon>rosids</taxon>
        <taxon>malvids</taxon>
        <taxon>Brassicales</taxon>
        <taxon>Brassicaceae</taxon>
        <taxon>Brassiceae</taxon>
        <taxon>Eruca</taxon>
    </lineage>
</organism>
<evidence type="ECO:0000256" key="5">
    <source>
        <dbReference type="ARBA" id="ARBA00022946"/>
    </source>
</evidence>
<dbReference type="GO" id="GO:0032259">
    <property type="term" value="P:methylation"/>
    <property type="evidence" value="ECO:0007669"/>
    <property type="project" value="UniProtKB-KW"/>
</dbReference>
<dbReference type="AlphaFoldDB" id="A0ABC8LN41"/>
<comment type="catalytic activity">
    <reaction evidence="7 9">
        <text>L-arginyl-[protein] + 2 S-adenosyl-L-methionine = N(omega),N(omega)'-dimethyl-L-arginyl-[protein] + 2 S-adenosyl-L-homocysteine + 2 H(+)</text>
        <dbReference type="Rhea" id="RHEA:48108"/>
        <dbReference type="Rhea" id="RHEA-COMP:10532"/>
        <dbReference type="Rhea" id="RHEA-COMP:11992"/>
        <dbReference type="ChEBI" id="CHEBI:15378"/>
        <dbReference type="ChEBI" id="CHEBI:29965"/>
        <dbReference type="ChEBI" id="CHEBI:57856"/>
        <dbReference type="ChEBI" id="CHEBI:59789"/>
        <dbReference type="ChEBI" id="CHEBI:88221"/>
        <dbReference type="EC" id="2.1.1.320"/>
    </reaction>
</comment>
<dbReference type="GO" id="GO:0005739">
    <property type="term" value="C:mitochondrion"/>
    <property type="evidence" value="ECO:0007669"/>
    <property type="project" value="UniProtKB-SubCell"/>
</dbReference>
<evidence type="ECO:0000256" key="3">
    <source>
        <dbReference type="ARBA" id="ARBA00022603"/>
    </source>
</evidence>
<dbReference type="EC" id="2.1.1.320" evidence="9"/>